<evidence type="ECO:0000256" key="6">
    <source>
        <dbReference type="SAM" id="Phobius"/>
    </source>
</evidence>
<comment type="caution">
    <text evidence="9">The sequence shown here is derived from an EMBL/GenBank/DDBJ whole genome shotgun (WGS) entry which is preliminary data.</text>
</comment>
<dbReference type="GO" id="GO:0009166">
    <property type="term" value="P:nucleotide catabolic process"/>
    <property type="evidence" value="ECO:0007669"/>
    <property type="project" value="InterPro"/>
</dbReference>
<accession>A0A3P1SCR1</accession>
<evidence type="ECO:0000313" key="10">
    <source>
        <dbReference type="Proteomes" id="UP000280444"/>
    </source>
</evidence>
<reference evidence="9 10" key="1">
    <citation type="submission" date="2018-11" db="EMBL/GenBank/DDBJ databases">
        <title>Genomes From Bacteria Associated with the Canine Oral Cavity: a Test Case for Automated Genome-Based Taxonomic Assignment.</title>
        <authorList>
            <person name="Coil D.A."/>
            <person name="Jospin G."/>
            <person name="Darling A.E."/>
            <person name="Wallis C."/>
            <person name="Davis I.J."/>
            <person name="Harris S."/>
            <person name="Eisen J.A."/>
            <person name="Holcombe L.J."/>
            <person name="O'Flynn C."/>
        </authorList>
    </citation>
    <scope>NUCLEOTIDE SEQUENCE [LARGE SCALE GENOMIC DNA]</scope>
    <source>
        <strain evidence="9 10">OH770</strain>
    </source>
</reference>
<keyword evidence="3 7" id="KW-0732">Signal</keyword>
<feature type="chain" id="PRO_5039576508" evidence="7">
    <location>
        <begin position="21"/>
        <end position="790"/>
    </location>
</feature>
<gene>
    <name evidence="9" type="ORF">EII11_07515</name>
</gene>
<evidence type="ECO:0000256" key="2">
    <source>
        <dbReference type="ARBA" id="ARBA00022525"/>
    </source>
</evidence>
<organism evidence="9 10">
    <name type="scientific">Schaalia canis</name>
    <dbReference type="NCBI Taxonomy" id="100469"/>
    <lineage>
        <taxon>Bacteria</taxon>
        <taxon>Bacillati</taxon>
        <taxon>Actinomycetota</taxon>
        <taxon>Actinomycetes</taxon>
        <taxon>Actinomycetales</taxon>
        <taxon>Actinomycetaceae</taxon>
        <taxon>Schaalia</taxon>
    </lineage>
</organism>
<dbReference type="GO" id="GO:0000166">
    <property type="term" value="F:nucleotide binding"/>
    <property type="evidence" value="ECO:0007669"/>
    <property type="project" value="InterPro"/>
</dbReference>
<dbReference type="RefSeq" id="WP_124870962.1">
    <property type="nucleotide sequence ID" value="NZ_RQZF01000007.1"/>
</dbReference>
<dbReference type="InterPro" id="IPR019931">
    <property type="entry name" value="LPXTG_anchor"/>
</dbReference>
<sequence>MKNRILRGSIAFTAALSVLAAPVTAIASDGTGTSADTATSPAGPAAAAGTTVVLDLFNLTDIHGRLVERQSKGEVVEAGLAAMQCYMEAHANPNKSFTLLGDNIGASTFESGSLKDNPVVAALNLMHPLASTIGNHEFDSGADVLKKRIDGSDPEYVKFAFPYLGANVEGMGTYGTDTPYLGDYVIKEMGGVKVAYIGVIADDAPAKLPASAIEGITFHDPHPKLAALATSLKAENKADIVVAMLDDDVKRNYSRMPAEVDVLMGGDTHKPYEFDHIDSKETLDSINPHLAGVASGAYTDNLGLVTVTYDTTAKKVVSADAKVIPAATVATAVKGSDCMTNSPIAATINDYLEKAKPLGAVVVSENVPEDFARGKYTDAAGKTVENRGTESTVGNLVADAFHKEIVTKEGTPVDFGVTNAGGLRSDLKQTNGVVTVKDVFNLAPFSNYAAYRKITGAMFKQALENQWTNQTGANSRPLLRLATSSNVTYTYDPTYPAGERVTSILINGKPLDPAATYTVGSTDFLLNNNGDRYFDKSTEAVLTGELDRDVIARHITKASKTAPLTPSTLKRATGIILPIGTVEKGAQFDFAVRGLSFTAGAQAKKVTVAVGTAKGSADVDNTIVEDVKNQAAPIITTDGTGQAMVPVTIDFDAAKVCAAGAKTAALPVSVTSELGVHIPVEAGLTVTVSCPTSTVVPVPPSTGPSTPKPSDPSAPSDPQKPNTPGDPGKDQDKSGKGATPKTGKDGKTSQNGKASKKLAATGASADVLALGAGAIVLIGAGALAASRRRR</sequence>
<dbReference type="InterPro" id="IPR006146">
    <property type="entry name" value="5'-Nucleotdase_CS"/>
</dbReference>
<feature type="transmembrane region" description="Helical" evidence="6">
    <location>
        <begin position="767"/>
        <end position="785"/>
    </location>
</feature>
<dbReference type="GO" id="GO:0030288">
    <property type="term" value="C:outer membrane-bounded periplasmic space"/>
    <property type="evidence" value="ECO:0007669"/>
    <property type="project" value="TreeGrafter"/>
</dbReference>
<dbReference type="SUPFAM" id="SSF56300">
    <property type="entry name" value="Metallo-dependent phosphatases"/>
    <property type="match status" value="1"/>
</dbReference>
<keyword evidence="4" id="KW-0572">Peptidoglycan-anchor</keyword>
<dbReference type="AlphaFoldDB" id="A0A3P1SCR1"/>
<evidence type="ECO:0000313" key="9">
    <source>
        <dbReference type="EMBL" id="RRC95073.1"/>
    </source>
</evidence>
<dbReference type="Gene3D" id="3.60.21.10">
    <property type="match status" value="1"/>
</dbReference>
<dbReference type="SUPFAM" id="SSF55816">
    <property type="entry name" value="5'-nucleotidase (syn. UDP-sugar hydrolase), C-terminal domain"/>
    <property type="match status" value="1"/>
</dbReference>
<protein>
    <submittedName>
        <fullName evidence="9">Bifunctional metallophosphatase/5'-nucleotidase</fullName>
    </submittedName>
</protein>
<dbReference type="InterPro" id="IPR029052">
    <property type="entry name" value="Metallo-depent_PP-like"/>
</dbReference>
<dbReference type="EMBL" id="RQZF01000007">
    <property type="protein sequence ID" value="RRC95073.1"/>
    <property type="molecule type" value="Genomic_DNA"/>
</dbReference>
<feature type="domain" description="Gram-positive cocci surface proteins LPxTG" evidence="8">
    <location>
        <begin position="758"/>
        <end position="790"/>
    </location>
</feature>
<evidence type="ECO:0000256" key="3">
    <source>
        <dbReference type="ARBA" id="ARBA00022729"/>
    </source>
</evidence>
<evidence type="ECO:0000256" key="4">
    <source>
        <dbReference type="ARBA" id="ARBA00023088"/>
    </source>
</evidence>
<dbReference type="GO" id="GO:0008768">
    <property type="term" value="F:UDP-sugar diphosphatase activity"/>
    <property type="evidence" value="ECO:0007669"/>
    <property type="project" value="TreeGrafter"/>
</dbReference>
<dbReference type="PROSITE" id="PS00786">
    <property type="entry name" value="5_NUCLEOTIDASE_2"/>
    <property type="match status" value="1"/>
</dbReference>
<dbReference type="PANTHER" id="PTHR11575">
    <property type="entry name" value="5'-NUCLEOTIDASE-RELATED"/>
    <property type="match status" value="1"/>
</dbReference>
<keyword evidence="10" id="KW-1185">Reference proteome</keyword>
<keyword evidence="2" id="KW-0964">Secreted</keyword>
<dbReference type="GO" id="GO:0046872">
    <property type="term" value="F:metal ion binding"/>
    <property type="evidence" value="ECO:0007669"/>
    <property type="project" value="InterPro"/>
</dbReference>
<keyword evidence="6" id="KW-0812">Transmembrane</keyword>
<dbReference type="OrthoDB" id="1016457at2"/>
<keyword evidence="1" id="KW-0134">Cell wall</keyword>
<dbReference type="InterPro" id="IPR006179">
    <property type="entry name" value="5_nucleotidase/apyrase"/>
</dbReference>
<evidence type="ECO:0000256" key="1">
    <source>
        <dbReference type="ARBA" id="ARBA00022512"/>
    </source>
</evidence>
<evidence type="ECO:0000256" key="5">
    <source>
        <dbReference type="SAM" id="MobiDB-lite"/>
    </source>
</evidence>
<keyword evidence="6" id="KW-0472">Membrane</keyword>
<dbReference type="PROSITE" id="PS50847">
    <property type="entry name" value="GRAM_POS_ANCHORING"/>
    <property type="match status" value="1"/>
</dbReference>
<feature type="compositionally biased region" description="Pro residues" evidence="5">
    <location>
        <begin position="697"/>
        <end position="712"/>
    </location>
</feature>
<proteinExistence type="predicted"/>
<name>A0A3P1SCR1_9ACTO</name>
<dbReference type="Proteomes" id="UP000280444">
    <property type="component" value="Unassembled WGS sequence"/>
</dbReference>
<dbReference type="Pfam" id="PF02872">
    <property type="entry name" value="5_nucleotid_C"/>
    <property type="match status" value="1"/>
</dbReference>
<feature type="signal peptide" evidence="7">
    <location>
        <begin position="1"/>
        <end position="20"/>
    </location>
</feature>
<dbReference type="Gene3D" id="3.90.780.10">
    <property type="entry name" value="5'-Nucleotidase, C-terminal domain"/>
    <property type="match status" value="1"/>
</dbReference>
<dbReference type="PANTHER" id="PTHR11575:SF24">
    <property type="entry name" value="5'-NUCLEOTIDASE"/>
    <property type="match status" value="1"/>
</dbReference>
<keyword evidence="6" id="KW-1133">Transmembrane helix</keyword>
<feature type="region of interest" description="Disordered" evidence="5">
    <location>
        <begin position="696"/>
        <end position="758"/>
    </location>
</feature>
<evidence type="ECO:0000259" key="8">
    <source>
        <dbReference type="PROSITE" id="PS50847"/>
    </source>
</evidence>
<dbReference type="InterPro" id="IPR008334">
    <property type="entry name" value="5'-Nucleotdase_C"/>
</dbReference>
<dbReference type="GO" id="GO:0008253">
    <property type="term" value="F:5'-nucleotidase activity"/>
    <property type="evidence" value="ECO:0007669"/>
    <property type="project" value="TreeGrafter"/>
</dbReference>
<dbReference type="InterPro" id="IPR036907">
    <property type="entry name" value="5'-Nucleotdase_C_sf"/>
</dbReference>
<evidence type="ECO:0000256" key="7">
    <source>
        <dbReference type="SAM" id="SignalP"/>
    </source>
</evidence>
<dbReference type="PRINTS" id="PR01607">
    <property type="entry name" value="APYRASEFAMLY"/>
</dbReference>